<keyword evidence="3" id="KW-1003">Cell membrane</keyword>
<keyword evidence="5 7" id="KW-1133">Transmembrane helix</keyword>
<dbReference type="RefSeq" id="WP_106535404.1">
    <property type="nucleotide sequence ID" value="NZ_ML142897.1"/>
</dbReference>
<evidence type="ECO:0000256" key="1">
    <source>
        <dbReference type="ARBA" id="ARBA00004651"/>
    </source>
</evidence>
<dbReference type="OrthoDB" id="5191770at2"/>
<organism evidence="8 9">
    <name type="scientific">Haloactinopolyspora alba</name>
    <dbReference type="NCBI Taxonomy" id="648780"/>
    <lineage>
        <taxon>Bacteria</taxon>
        <taxon>Bacillati</taxon>
        <taxon>Actinomycetota</taxon>
        <taxon>Actinomycetes</taxon>
        <taxon>Jiangellales</taxon>
        <taxon>Jiangellaceae</taxon>
        <taxon>Haloactinopolyspora</taxon>
    </lineage>
</organism>
<comment type="similarity">
    <text evidence="2">Belongs to the UPF0719 family.</text>
</comment>
<evidence type="ECO:0000313" key="9">
    <source>
        <dbReference type="Proteomes" id="UP000243528"/>
    </source>
</evidence>
<evidence type="ECO:0000256" key="3">
    <source>
        <dbReference type="ARBA" id="ARBA00022475"/>
    </source>
</evidence>
<evidence type="ECO:0000256" key="7">
    <source>
        <dbReference type="SAM" id="Phobius"/>
    </source>
</evidence>
<dbReference type="EMBL" id="PYGE01000001">
    <property type="protein sequence ID" value="PSL08335.1"/>
    <property type="molecule type" value="Genomic_DNA"/>
</dbReference>
<keyword evidence="9" id="KW-1185">Reference proteome</keyword>
<sequence length="152" mass="16077">MLMALGVDGDLSAGDLVEEAGIILAYCGVGLAMMLLGFILVDILTPGKLRDLVWVERNYNAAVMVATGFVAQGIIVVAAIYASSNDFGEGIVSTIVYSIVGLVVSTLVFFLVDLLTPTNMRRDLVHVEPQPASWVIGTLRIVVSAIIALAII</sequence>
<evidence type="ECO:0000256" key="6">
    <source>
        <dbReference type="ARBA" id="ARBA00023136"/>
    </source>
</evidence>
<keyword evidence="6 7" id="KW-0472">Membrane</keyword>
<gene>
    <name evidence="8" type="ORF">CLV30_101306</name>
</gene>
<evidence type="ECO:0000256" key="5">
    <source>
        <dbReference type="ARBA" id="ARBA00022989"/>
    </source>
</evidence>
<accession>A0A2P8EFT8</accession>
<reference evidence="8 9" key="1">
    <citation type="submission" date="2018-03" db="EMBL/GenBank/DDBJ databases">
        <title>Genomic Encyclopedia of Archaeal and Bacterial Type Strains, Phase II (KMG-II): from individual species to whole genera.</title>
        <authorList>
            <person name="Goeker M."/>
        </authorList>
    </citation>
    <scope>NUCLEOTIDE SEQUENCE [LARGE SCALE GENOMIC DNA]</scope>
    <source>
        <strain evidence="8 9">DSM 45211</strain>
    </source>
</reference>
<protein>
    <submittedName>
        <fullName evidence="8">Uncharacterized membrane protein YjfL (UPF0719 family)</fullName>
    </submittedName>
</protein>
<dbReference type="Proteomes" id="UP000243528">
    <property type="component" value="Unassembled WGS sequence"/>
</dbReference>
<name>A0A2P8EFT8_9ACTN</name>
<feature type="transmembrane region" description="Helical" evidence="7">
    <location>
        <begin position="132"/>
        <end position="151"/>
    </location>
</feature>
<dbReference type="Pfam" id="PF03994">
    <property type="entry name" value="DUF350"/>
    <property type="match status" value="1"/>
</dbReference>
<proteinExistence type="inferred from homology"/>
<feature type="transmembrane region" description="Helical" evidence="7">
    <location>
        <begin position="20"/>
        <end position="41"/>
    </location>
</feature>
<comment type="subcellular location">
    <subcellularLocation>
        <location evidence="1">Cell membrane</location>
        <topology evidence="1">Multi-pass membrane protein</topology>
    </subcellularLocation>
</comment>
<comment type="caution">
    <text evidence="8">The sequence shown here is derived from an EMBL/GenBank/DDBJ whole genome shotgun (WGS) entry which is preliminary data.</text>
</comment>
<feature type="transmembrane region" description="Helical" evidence="7">
    <location>
        <begin position="94"/>
        <end position="112"/>
    </location>
</feature>
<keyword evidence="4 7" id="KW-0812">Transmembrane</keyword>
<evidence type="ECO:0000256" key="2">
    <source>
        <dbReference type="ARBA" id="ARBA00005779"/>
    </source>
</evidence>
<dbReference type="GO" id="GO:0005886">
    <property type="term" value="C:plasma membrane"/>
    <property type="evidence" value="ECO:0007669"/>
    <property type="project" value="UniProtKB-SubCell"/>
</dbReference>
<evidence type="ECO:0000313" key="8">
    <source>
        <dbReference type="EMBL" id="PSL08335.1"/>
    </source>
</evidence>
<dbReference type="AlphaFoldDB" id="A0A2P8EFT8"/>
<feature type="transmembrane region" description="Helical" evidence="7">
    <location>
        <begin position="61"/>
        <end position="82"/>
    </location>
</feature>
<dbReference type="InterPro" id="IPR007140">
    <property type="entry name" value="DUF350"/>
</dbReference>
<evidence type="ECO:0000256" key="4">
    <source>
        <dbReference type="ARBA" id="ARBA00022692"/>
    </source>
</evidence>